<dbReference type="KEGG" id="hcu:MUN79_25955"/>
<organism evidence="11 12">
    <name type="scientific">Hymenobacter cellulosilyticus</name>
    <dbReference type="NCBI Taxonomy" id="2932248"/>
    <lineage>
        <taxon>Bacteria</taxon>
        <taxon>Pseudomonadati</taxon>
        <taxon>Bacteroidota</taxon>
        <taxon>Cytophagia</taxon>
        <taxon>Cytophagales</taxon>
        <taxon>Hymenobacteraceae</taxon>
        <taxon>Hymenobacter</taxon>
    </lineage>
</organism>
<evidence type="ECO:0000256" key="5">
    <source>
        <dbReference type="ARBA" id="ARBA00022692"/>
    </source>
</evidence>
<dbReference type="GO" id="GO:0016757">
    <property type="term" value="F:glycosyltransferase activity"/>
    <property type="evidence" value="ECO:0007669"/>
    <property type="project" value="UniProtKB-KW"/>
</dbReference>
<keyword evidence="3" id="KW-0328">Glycosyltransferase</keyword>
<dbReference type="PANTHER" id="PTHR48090:SF1">
    <property type="entry name" value="PROPHAGE BACTOPRENOL GLUCOSYL TRANSFERASE HOMOLOG"/>
    <property type="match status" value="1"/>
</dbReference>
<protein>
    <submittedName>
        <fullName evidence="11">Glycosyltransferase family 2 protein</fullName>
    </submittedName>
</protein>
<dbReference type="CDD" id="cd04187">
    <property type="entry name" value="DPM1_like_bac"/>
    <property type="match status" value="1"/>
</dbReference>
<name>A0A8T9Q4T8_9BACT</name>
<dbReference type="GO" id="GO:0005886">
    <property type="term" value="C:plasma membrane"/>
    <property type="evidence" value="ECO:0007669"/>
    <property type="project" value="UniProtKB-SubCell"/>
</dbReference>
<keyword evidence="12" id="KW-1185">Reference proteome</keyword>
<keyword evidence="7 9" id="KW-0472">Membrane</keyword>
<evidence type="ECO:0000313" key="11">
    <source>
        <dbReference type="EMBL" id="UOQ71992.1"/>
    </source>
</evidence>
<evidence type="ECO:0000256" key="3">
    <source>
        <dbReference type="ARBA" id="ARBA00022676"/>
    </source>
</evidence>
<keyword evidence="5 9" id="KW-0812">Transmembrane</keyword>
<evidence type="ECO:0000256" key="8">
    <source>
        <dbReference type="ARBA" id="ARBA00038152"/>
    </source>
</evidence>
<keyword evidence="6 9" id="KW-1133">Transmembrane helix</keyword>
<comment type="similarity">
    <text evidence="8">Belongs to the glycosyltransferase 2 family. GtrB subfamily.</text>
</comment>
<dbReference type="InterPro" id="IPR029044">
    <property type="entry name" value="Nucleotide-diphossugar_trans"/>
</dbReference>
<dbReference type="Pfam" id="PF00535">
    <property type="entry name" value="Glycos_transf_2"/>
    <property type="match status" value="1"/>
</dbReference>
<evidence type="ECO:0000256" key="4">
    <source>
        <dbReference type="ARBA" id="ARBA00022679"/>
    </source>
</evidence>
<evidence type="ECO:0000259" key="10">
    <source>
        <dbReference type="Pfam" id="PF00535"/>
    </source>
</evidence>
<reference evidence="11" key="1">
    <citation type="submission" date="2022-04" db="EMBL/GenBank/DDBJ databases">
        <title>Hymenobacter sp. isolated from the air.</title>
        <authorList>
            <person name="Won M."/>
            <person name="Lee C.-M."/>
            <person name="Woen H.-Y."/>
            <person name="Kwon S.-W."/>
        </authorList>
    </citation>
    <scope>NUCLEOTIDE SEQUENCE</scope>
    <source>
        <strain evidence="11">5116S-3</strain>
    </source>
</reference>
<dbReference type="EMBL" id="CP095046">
    <property type="protein sequence ID" value="UOQ71992.1"/>
    <property type="molecule type" value="Genomic_DNA"/>
</dbReference>
<evidence type="ECO:0000256" key="1">
    <source>
        <dbReference type="ARBA" id="ARBA00004651"/>
    </source>
</evidence>
<keyword evidence="4" id="KW-0808">Transferase</keyword>
<dbReference type="AlphaFoldDB" id="A0A8T9Q4T8"/>
<accession>A0A8T9Q4T8</accession>
<proteinExistence type="inferred from homology"/>
<evidence type="ECO:0000313" key="12">
    <source>
        <dbReference type="Proteomes" id="UP000831796"/>
    </source>
</evidence>
<feature type="transmembrane region" description="Helical" evidence="9">
    <location>
        <begin position="231"/>
        <end position="252"/>
    </location>
</feature>
<dbReference type="RefSeq" id="WP_244675391.1">
    <property type="nucleotide sequence ID" value="NZ_CP095046.1"/>
</dbReference>
<evidence type="ECO:0000256" key="9">
    <source>
        <dbReference type="SAM" id="Phobius"/>
    </source>
</evidence>
<dbReference type="PANTHER" id="PTHR48090">
    <property type="entry name" value="UNDECAPRENYL-PHOSPHATE 4-DEOXY-4-FORMAMIDO-L-ARABINOSE TRANSFERASE-RELATED"/>
    <property type="match status" value="1"/>
</dbReference>
<dbReference type="InterPro" id="IPR001173">
    <property type="entry name" value="Glyco_trans_2-like"/>
</dbReference>
<sequence>MDLSIVIPIYNEETNLPALNARVSAVLDALPMQTELIYVNDGSHDRSLEMIREMAARDPRIHYITFSRNFGHQIAITAGLDLSSGAAVVVMDGDLQDPPELIAELHAKLNEGYEVVYAKRRTRQGESAIKLLTAKVFYRLLARITSVNIPLDTGDFRIMSRKVVNALKQMPEQNKFIRGQIAWIGYRQTFLEFDRSERAGGVPGYTYSKLIGLAMDGITSFSDLPLRMATFSGFVVSGAAFLVMLYAIYARFFLLHSGTGWPSIMVSVLFLGGVQLMAVGVIGEYIARLGANSRQRPLYIIDDTDIPGAMPTESKSVERALRG</sequence>
<dbReference type="InterPro" id="IPR050256">
    <property type="entry name" value="Glycosyltransferase_2"/>
</dbReference>
<evidence type="ECO:0000256" key="6">
    <source>
        <dbReference type="ARBA" id="ARBA00022989"/>
    </source>
</evidence>
<gene>
    <name evidence="11" type="ORF">MUN79_25955</name>
</gene>
<comment type="subcellular location">
    <subcellularLocation>
        <location evidence="1">Cell membrane</location>
        <topology evidence="1">Multi-pass membrane protein</topology>
    </subcellularLocation>
</comment>
<feature type="transmembrane region" description="Helical" evidence="9">
    <location>
        <begin position="264"/>
        <end position="287"/>
    </location>
</feature>
<dbReference type="FunFam" id="3.90.550.10:FF:000079">
    <property type="entry name" value="Probable glycosyl transferase"/>
    <property type="match status" value="1"/>
</dbReference>
<feature type="domain" description="Glycosyltransferase 2-like" evidence="10">
    <location>
        <begin position="4"/>
        <end position="165"/>
    </location>
</feature>
<dbReference type="SUPFAM" id="SSF53448">
    <property type="entry name" value="Nucleotide-diphospho-sugar transferases"/>
    <property type="match status" value="1"/>
</dbReference>
<evidence type="ECO:0000256" key="2">
    <source>
        <dbReference type="ARBA" id="ARBA00022475"/>
    </source>
</evidence>
<keyword evidence="2" id="KW-1003">Cell membrane</keyword>
<dbReference type="Gene3D" id="3.90.550.10">
    <property type="entry name" value="Spore Coat Polysaccharide Biosynthesis Protein SpsA, Chain A"/>
    <property type="match status" value="1"/>
</dbReference>
<dbReference type="Proteomes" id="UP000831796">
    <property type="component" value="Chromosome"/>
</dbReference>
<evidence type="ECO:0000256" key="7">
    <source>
        <dbReference type="ARBA" id="ARBA00023136"/>
    </source>
</evidence>